<accession>A0A1J0WKQ6</accession>
<evidence type="ECO:0000313" key="4">
    <source>
        <dbReference type="Proteomes" id="UP000181897"/>
    </source>
</evidence>
<feature type="signal peptide" evidence="2">
    <location>
        <begin position="1"/>
        <end position="18"/>
    </location>
</feature>
<feature type="chain" id="PRO_5012091276" evidence="2">
    <location>
        <begin position="19"/>
        <end position="380"/>
    </location>
</feature>
<dbReference type="CDD" id="cd12797">
    <property type="entry name" value="M23_peptidase"/>
    <property type="match status" value="1"/>
</dbReference>
<dbReference type="InterPro" id="IPR011055">
    <property type="entry name" value="Dup_hybrid_motif"/>
</dbReference>
<protein>
    <submittedName>
        <fullName evidence="3">Peptidase M23</fullName>
    </submittedName>
</protein>
<evidence type="ECO:0000313" key="3">
    <source>
        <dbReference type="EMBL" id="APE44916.1"/>
    </source>
</evidence>
<feature type="region of interest" description="Disordered" evidence="1">
    <location>
        <begin position="325"/>
        <end position="380"/>
    </location>
</feature>
<name>A0A1J0WKQ6_9RHOB</name>
<sequence length="380" mass="40374">MMRILALLLLVWPLGGLAQTAAMTEARAAAKELEAAAGMLDKAEGARDRVQALTETIQAFEKGLGAMRDGLRQAAINEAQLSKKLQSRDGEVAQLFGVLQTIGGTPSPTAFLHPDGPVGTARAGMLLAELTPALNRQADALRRDLEDVKTLRLLQVDAAERLQDGLTQVQAARTALNQAMANRTDLPTRFTADPVRTAILIASTETLDGFASGLSEIVTDEVEPAPVTLQGQIGDLDLPVQGVVLRRAGQADAAGVERPGIIMATRARAIVTSPTAATIRYTGPLLDFGNVVILEPEARTLFVFAGLDVVYGEAGQVIAGGTPIGLMGERPSPDPAESGARLSPDRDGSGTDRTETLYIEVRRDNIPQDPEGWFRTEKDE</sequence>
<proteinExistence type="predicted"/>
<dbReference type="AlphaFoldDB" id="A0A1J0WKQ6"/>
<dbReference type="Proteomes" id="UP000181897">
    <property type="component" value="Chromosome"/>
</dbReference>
<keyword evidence="2" id="KW-0732">Signal</keyword>
<dbReference type="Gene3D" id="2.70.70.10">
    <property type="entry name" value="Glucose Permease (Domain IIA)"/>
    <property type="match status" value="1"/>
</dbReference>
<evidence type="ECO:0000256" key="1">
    <source>
        <dbReference type="SAM" id="MobiDB-lite"/>
    </source>
</evidence>
<reference evidence="3 4" key="1">
    <citation type="submission" date="2016-11" db="EMBL/GenBank/DDBJ databases">
        <title>Complete genome sequence of Sulfitobacter sp. AM1-D1, a toxic bacteria associated with marine dinoflagellate Alexandrium minutum in East China Sea.</title>
        <authorList>
            <person name="Yang Q."/>
            <person name="Zhang X."/>
            <person name="Tian X."/>
        </authorList>
    </citation>
    <scope>NUCLEOTIDE SEQUENCE [LARGE SCALE GENOMIC DNA]</scope>
    <source>
        <strain evidence="3 4">AM1-D1</strain>
    </source>
</reference>
<dbReference type="RefSeq" id="WP_071973262.1">
    <property type="nucleotide sequence ID" value="NZ_CP018076.1"/>
</dbReference>
<evidence type="ECO:0000256" key="2">
    <source>
        <dbReference type="SAM" id="SignalP"/>
    </source>
</evidence>
<dbReference type="KEGG" id="suam:BOO69_17005"/>
<dbReference type="OrthoDB" id="9809144at2"/>
<dbReference type="STRING" id="1917485.BOO69_17005"/>
<feature type="compositionally biased region" description="Basic and acidic residues" evidence="1">
    <location>
        <begin position="343"/>
        <end position="380"/>
    </location>
</feature>
<organism evidence="3 4">
    <name type="scientific">Sulfitobacter alexandrii</name>
    <dbReference type="NCBI Taxonomy" id="1917485"/>
    <lineage>
        <taxon>Bacteria</taxon>
        <taxon>Pseudomonadati</taxon>
        <taxon>Pseudomonadota</taxon>
        <taxon>Alphaproteobacteria</taxon>
        <taxon>Rhodobacterales</taxon>
        <taxon>Roseobacteraceae</taxon>
        <taxon>Sulfitobacter</taxon>
    </lineage>
</organism>
<keyword evidence="4" id="KW-1185">Reference proteome</keyword>
<gene>
    <name evidence="3" type="ORF">BOO69_17005</name>
</gene>
<dbReference type="SUPFAM" id="SSF51261">
    <property type="entry name" value="Duplicated hybrid motif"/>
    <property type="match status" value="1"/>
</dbReference>
<dbReference type="EMBL" id="CP018076">
    <property type="protein sequence ID" value="APE44916.1"/>
    <property type="molecule type" value="Genomic_DNA"/>
</dbReference>